<proteinExistence type="predicted"/>
<dbReference type="AlphaFoldDB" id="A0A8A1LHU7"/>
<dbReference type="EMBL" id="CP069104">
    <property type="protein sequence ID" value="QSS53451.1"/>
    <property type="molecule type" value="Genomic_DNA"/>
</dbReference>
<name>A0A8A1LHU7_AJEC8</name>
<protein>
    <submittedName>
        <fullName evidence="2">Nuclear distribution protein RO10</fullName>
    </submittedName>
</protein>
<feature type="compositionally biased region" description="Polar residues" evidence="1">
    <location>
        <begin position="13"/>
        <end position="30"/>
    </location>
</feature>
<sequence>MIYPNQLLLDPQKQPSQHMTSDLSKQQPGQQGIITSLNGRIILTRSITLSL</sequence>
<dbReference type="Proteomes" id="UP000663419">
    <property type="component" value="Chromosome 3"/>
</dbReference>
<reference evidence="2" key="1">
    <citation type="submission" date="2021-01" db="EMBL/GenBank/DDBJ databases">
        <title>Chromosome-level genome assembly of a human fungal pathogen reveals clustering of transcriptionally co-regulated genes.</title>
        <authorList>
            <person name="Voorhies M."/>
            <person name="Cohen S."/>
            <person name="Shea T.P."/>
            <person name="Petrus S."/>
            <person name="Munoz J.F."/>
            <person name="Poplawski S."/>
            <person name="Goldman W.E."/>
            <person name="Michael T."/>
            <person name="Cuomo C.A."/>
            <person name="Sil A."/>
            <person name="Beyhan S."/>
        </authorList>
    </citation>
    <scope>NUCLEOTIDE SEQUENCE</scope>
    <source>
        <strain evidence="2">H88</strain>
    </source>
</reference>
<gene>
    <name evidence="2" type="ORF">I7I53_00717</name>
</gene>
<organism evidence="2 3">
    <name type="scientific">Ajellomyces capsulatus (strain H88)</name>
    <name type="common">Darling's disease fungus</name>
    <name type="synonym">Histoplasma capsulatum</name>
    <dbReference type="NCBI Taxonomy" id="544711"/>
    <lineage>
        <taxon>Eukaryota</taxon>
        <taxon>Fungi</taxon>
        <taxon>Dikarya</taxon>
        <taxon>Ascomycota</taxon>
        <taxon>Pezizomycotina</taxon>
        <taxon>Eurotiomycetes</taxon>
        <taxon>Eurotiomycetidae</taxon>
        <taxon>Onygenales</taxon>
        <taxon>Ajellomycetaceae</taxon>
        <taxon>Histoplasma</taxon>
    </lineage>
</organism>
<evidence type="ECO:0000256" key="1">
    <source>
        <dbReference type="SAM" id="MobiDB-lite"/>
    </source>
</evidence>
<evidence type="ECO:0000313" key="3">
    <source>
        <dbReference type="Proteomes" id="UP000663419"/>
    </source>
</evidence>
<accession>A0A8A1LHU7</accession>
<evidence type="ECO:0000313" key="2">
    <source>
        <dbReference type="EMBL" id="QSS53451.1"/>
    </source>
</evidence>
<feature type="region of interest" description="Disordered" evidence="1">
    <location>
        <begin position="1"/>
        <end position="30"/>
    </location>
</feature>
<dbReference type="VEuPathDB" id="FungiDB:I7I53_00717"/>